<dbReference type="AlphaFoldDB" id="A0A841PVA6"/>
<organism evidence="1 2">
    <name type="scientific">Mesorhizobium sangaii</name>
    <dbReference type="NCBI Taxonomy" id="505389"/>
    <lineage>
        <taxon>Bacteria</taxon>
        <taxon>Pseudomonadati</taxon>
        <taxon>Pseudomonadota</taxon>
        <taxon>Alphaproteobacteria</taxon>
        <taxon>Hyphomicrobiales</taxon>
        <taxon>Phyllobacteriaceae</taxon>
        <taxon>Mesorhizobium</taxon>
    </lineage>
</organism>
<comment type="caution">
    <text evidence="1">The sequence shown here is derived from an EMBL/GenBank/DDBJ whole genome shotgun (WGS) entry which is preliminary data.</text>
</comment>
<accession>A0A841PVA6</accession>
<dbReference type="EMBL" id="JACHEF010000012">
    <property type="protein sequence ID" value="MBB6413992.1"/>
    <property type="molecule type" value="Genomic_DNA"/>
</dbReference>
<protein>
    <submittedName>
        <fullName evidence="1">Uncharacterized protein</fullName>
    </submittedName>
</protein>
<evidence type="ECO:0000313" key="2">
    <source>
        <dbReference type="Proteomes" id="UP000556329"/>
    </source>
</evidence>
<sequence length="235" mass="25249">MSNSAVIAGRTAVSDEWVEAPWARAVMCCIADPAADLDFTMAHGWPEWMPLDTAHTDPFIRVKLGHWLLRGQVDEPSAIISAGAARRSRLAFLPAPDAVRLMRLAGAWVGAFGLTGLLRTTDIAAVRAALGEEAVAFASQAALMPRPTAELMSALGASDIPSAPSALLQCGAAMFGLAIGGIPQMLRARLGLRRPAPIWAAVVDACRDDNANEDAFHAMRRLVRKRMPTWSHWFS</sequence>
<reference evidence="1 2" key="1">
    <citation type="submission" date="2020-08" db="EMBL/GenBank/DDBJ databases">
        <title>Genomic Encyclopedia of Type Strains, Phase IV (KMG-IV): sequencing the most valuable type-strain genomes for metagenomic binning, comparative biology and taxonomic classification.</title>
        <authorList>
            <person name="Goeker M."/>
        </authorList>
    </citation>
    <scope>NUCLEOTIDE SEQUENCE [LARGE SCALE GENOMIC DNA]</scope>
    <source>
        <strain evidence="1 2">DSM 100039</strain>
    </source>
</reference>
<name>A0A841PVA6_9HYPH</name>
<keyword evidence="2" id="KW-1185">Reference proteome</keyword>
<gene>
    <name evidence="1" type="ORF">HNQ71_006701</name>
</gene>
<evidence type="ECO:0000313" key="1">
    <source>
        <dbReference type="EMBL" id="MBB6413992.1"/>
    </source>
</evidence>
<proteinExistence type="predicted"/>
<dbReference type="Proteomes" id="UP000556329">
    <property type="component" value="Unassembled WGS sequence"/>
</dbReference>
<dbReference type="RefSeq" id="WP_184878353.1">
    <property type="nucleotide sequence ID" value="NZ_JACHEF010000012.1"/>
</dbReference>